<sequence length="125" mass="14153">MAENTKTEKTRRIMFPTLIQQVLLFQRIIPPDTCDDEFTGLPKLVVKDIKAGRGSGADSSTASLEEDIKCTIASLKAIRGETMCNMCLIRGLMKTKSKMEIMKTRRRMEMTLNDVHVTSEFHLKS</sequence>
<protein>
    <submittedName>
        <fullName evidence="1">Uncharacterized protein</fullName>
    </submittedName>
</protein>
<organism evidence="1 2">
    <name type="scientific">Brassica cretica</name>
    <name type="common">Mustard</name>
    <dbReference type="NCBI Taxonomy" id="69181"/>
    <lineage>
        <taxon>Eukaryota</taxon>
        <taxon>Viridiplantae</taxon>
        <taxon>Streptophyta</taxon>
        <taxon>Embryophyta</taxon>
        <taxon>Tracheophyta</taxon>
        <taxon>Spermatophyta</taxon>
        <taxon>Magnoliopsida</taxon>
        <taxon>eudicotyledons</taxon>
        <taxon>Gunneridae</taxon>
        <taxon>Pentapetalae</taxon>
        <taxon>rosids</taxon>
        <taxon>malvids</taxon>
        <taxon>Brassicales</taxon>
        <taxon>Brassicaceae</taxon>
        <taxon>Brassiceae</taxon>
        <taxon>Brassica</taxon>
    </lineage>
</organism>
<keyword evidence="2" id="KW-1185">Reference proteome</keyword>
<dbReference type="Proteomes" id="UP000266723">
    <property type="component" value="Unassembled WGS sequence"/>
</dbReference>
<proteinExistence type="predicted"/>
<evidence type="ECO:0000313" key="1">
    <source>
        <dbReference type="EMBL" id="KAF3551213.1"/>
    </source>
</evidence>
<name>A0ABQ7CHE1_BRACR</name>
<gene>
    <name evidence="1" type="ORF">DY000_02010681</name>
</gene>
<accession>A0ABQ7CHE1</accession>
<dbReference type="EMBL" id="QGKV02000832">
    <property type="protein sequence ID" value="KAF3551213.1"/>
    <property type="molecule type" value="Genomic_DNA"/>
</dbReference>
<reference evidence="1 2" key="1">
    <citation type="journal article" date="2020" name="BMC Genomics">
        <title>Intraspecific diversification of the crop wild relative Brassica cretica Lam. using demographic model selection.</title>
        <authorList>
            <person name="Kioukis A."/>
            <person name="Michalopoulou V.A."/>
            <person name="Briers L."/>
            <person name="Pirintsos S."/>
            <person name="Studholme D.J."/>
            <person name="Pavlidis P."/>
            <person name="Sarris P.F."/>
        </authorList>
    </citation>
    <scope>NUCLEOTIDE SEQUENCE [LARGE SCALE GENOMIC DNA]</scope>
    <source>
        <strain evidence="2">cv. PFS-1207/04</strain>
    </source>
</reference>
<evidence type="ECO:0000313" key="2">
    <source>
        <dbReference type="Proteomes" id="UP000266723"/>
    </source>
</evidence>
<comment type="caution">
    <text evidence="1">The sequence shown here is derived from an EMBL/GenBank/DDBJ whole genome shotgun (WGS) entry which is preliminary data.</text>
</comment>